<evidence type="ECO:0000313" key="7">
    <source>
        <dbReference type="EMBL" id="GAN60007.1"/>
    </source>
</evidence>
<gene>
    <name evidence="7" type="ORF">Abci_008_140</name>
    <name evidence="8" type="ORF">ACI01nite_02290</name>
</gene>
<dbReference type="STRING" id="1231339.Abci_008_140"/>
<dbReference type="Proteomes" id="UP000032671">
    <property type="component" value="Unassembled WGS sequence"/>
</dbReference>
<dbReference type="InterPro" id="IPR006140">
    <property type="entry name" value="D-isomer_DH_NAD-bd"/>
</dbReference>
<evidence type="ECO:0000313" key="8">
    <source>
        <dbReference type="EMBL" id="GEL57627.1"/>
    </source>
</evidence>
<reference evidence="7 9" key="1">
    <citation type="submission" date="2012-11" db="EMBL/GenBank/DDBJ databases">
        <title>Whole genome sequence of Acetobacter cibinongensis 4H-1.</title>
        <authorList>
            <person name="Azuma Y."/>
            <person name="Higashiura N."/>
            <person name="Hirakawa H."/>
            <person name="Matsushita K."/>
        </authorList>
    </citation>
    <scope>NUCLEOTIDE SEQUENCE [LARGE SCALE GENOMIC DNA]</scope>
    <source>
        <strain evidence="7 9">4H-1</strain>
    </source>
</reference>
<feature type="domain" description="D-isomer specific 2-hydroxyacid dehydrogenase catalytic" evidence="5">
    <location>
        <begin position="23"/>
        <end position="322"/>
    </location>
</feature>
<evidence type="ECO:0000256" key="2">
    <source>
        <dbReference type="ARBA" id="ARBA00023002"/>
    </source>
</evidence>
<dbReference type="InterPro" id="IPR029752">
    <property type="entry name" value="D-isomer_DH_CS1"/>
</dbReference>
<accession>A0A6N3SLK5</accession>
<sequence length="324" mass="34387">MSADKPRLIRSIRLLSAAEKRIETEFQAPPSPAAPLDTAAILKLARDFQPSAILVTHHAPLKGEDVAALPDCVKLVATVSVGLDHLDVPALLARGIAVSNTPDVLTDCNADLTMMLIIAACRRAAEYYTLMKKGWGHTLGMDEMLGHRVSGKTLGIVGMGRIGQAVAQRARGFGMTVLYHNRRQLDAAQEQGATYYANLEDMLPKCNILTLHMPGAPNGPPLMTARTLGLLPRGSVLVNAARGSLIDERALIDALRSGQLAGAGLDVYQNEPNPDPRILALPNVFMTPHVGSATVETRTAMCMLALDNVAAMAAGTPLPSPVTA</sequence>
<dbReference type="SUPFAM" id="SSF52283">
    <property type="entry name" value="Formate/glycerate dehydrogenase catalytic domain-like"/>
    <property type="match status" value="1"/>
</dbReference>
<keyword evidence="2 4" id="KW-0560">Oxidoreductase</keyword>
<dbReference type="PROSITE" id="PS00065">
    <property type="entry name" value="D_2_HYDROXYACID_DH_1"/>
    <property type="match status" value="1"/>
</dbReference>
<dbReference type="PANTHER" id="PTHR10996:SF283">
    <property type="entry name" value="GLYOXYLATE_HYDROXYPYRUVATE REDUCTASE B"/>
    <property type="match status" value="1"/>
</dbReference>
<dbReference type="CDD" id="cd05301">
    <property type="entry name" value="GDH"/>
    <property type="match status" value="1"/>
</dbReference>
<dbReference type="GO" id="GO:0030267">
    <property type="term" value="F:glyoxylate reductase (NADPH) activity"/>
    <property type="evidence" value="ECO:0007669"/>
    <property type="project" value="TreeGrafter"/>
</dbReference>
<keyword evidence="10" id="KW-1185">Reference proteome</keyword>
<dbReference type="PROSITE" id="PS00671">
    <property type="entry name" value="D_2_HYDROXYACID_DH_3"/>
    <property type="match status" value="1"/>
</dbReference>
<dbReference type="Proteomes" id="UP000321891">
    <property type="component" value="Unassembled WGS sequence"/>
</dbReference>
<dbReference type="EMBL" id="BJVU01000001">
    <property type="protein sequence ID" value="GEL57627.1"/>
    <property type="molecule type" value="Genomic_DNA"/>
</dbReference>
<dbReference type="RefSeq" id="WP_048838077.1">
    <property type="nucleotide sequence ID" value="NZ_BAMV01000008.1"/>
</dbReference>
<dbReference type="InterPro" id="IPR006139">
    <property type="entry name" value="D-isomer_2_OHA_DH_cat_dom"/>
</dbReference>
<evidence type="ECO:0000313" key="9">
    <source>
        <dbReference type="Proteomes" id="UP000032671"/>
    </source>
</evidence>
<evidence type="ECO:0000259" key="6">
    <source>
        <dbReference type="Pfam" id="PF02826"/>
    </source>
</evidence>
<evidence type="ECO:0000313" key="10">
    <source>
        <dbReference type="Proteomes" id="UP000321891"/>
    </source>
</evidence>
<dbReference type="Pfam" id="PF02826">
    <property type="entry name" value="2-Hacid_dh_C"/>
    <property type="match status" value="1"/>
</dbReference>
<dbReference type="FunFam" id="3.40.50.720:FF:000203">
    <property type="entry name" value="D-3-phosphoglycerate dehydrogenase (SerA)"/>
    <property type="match status" value="1"/>
</dbReference>
<dbReference type="InterPro" id="IPR050223">
    <property type="entry name" value="D-isomer_2-hydroxyacid_DH"/>
</dbReference>
<proteinExistence type="inferred from homology"/>
<keyword evidence="3" id="KW-0520">NAD</keyword>
<dbReference type="InterPro" id="IPR029753">
    <property type="entry name" value="D-isomer_DH_CS"/>
</dbReference>
<dbReference type="PANTHER" id="PTHR10996">
    <property type="entry name" value="2-HYDROXYACID DEHYDROGENASE-RELATED"/>
    <property type="match status" value="1"/>
</dbReference>
<comment type="caution">
    <text evidence="7">The sequence shown here is derived from an EMBL/GenBank/DDBJ whole genome shotgun (WGS) entry which is preliminary data.</text>
</comment>
<dbReference type="GO" id="GO:0051287">
    <property type="term" value="F:NAD binding"/>
    <property type="evidence" value="ECO:0007669"/>
    <property type="project" value="InterPro"/>
</dbReference>
<dbReference type="AlphaFoldDB" id="A0A0D6N1X9"/>
<evidence type="ECO:0000259" key="5">
    <source>
        <dbReference type="Pfam" id="PF00389"/>
    </source>
</evidence>
<reference evidence="8 10" key="2">
    <citation type="submission" date="2019-07" db="EMBL/GenBank/DDBJ databases">
        <title>Whole genome shotgun sequence of Acetobacter cibinongensis NBRC 16605.</title>
        <authorList>
            <person name="Hosoyama A."/>
            <person name="Uohara A."/>
            <person name="Ohji S."/>
            <person name="Ichikawa N."/>
        </authorList>
    </citation>
    <scope>NUCLEOTIDE SEQUENCE [LARGE SCALE GENOMIC DNA]</scope>
    <source>
        <strain evidence="8 10">NBRC 16605</strain>
    </source>
</reference>
<name>A0A0D6N1X9_9PROT</name>
<evidence type="ECO:0000256" key="3">
    <source>
        <dbReference type="ARBA" id="ARBA00023027"/>
    </source>
</evidence>
<dbReference type="GO" id="GO:0016618">
    <property type="term" value="F:hydroxypyruvate reductase [NAD(P)H] activity"/>
    <property type="evidence" value="ECO:0007669"/>
    <property type="project" value="TreeGrafter"/>
</dbReference>
<organism evidence="7 9">
    <name type="scientific">Acetobacter cibinongensis</name>
    <dbReference type="NCBI Taxonomy" id="146475"/>
    <lineage>
        <taxon>Bacteria</taxon>
        <taxon>Pseudomonadati</taxon>
        <taxon>Pseudomonadota</taxon>
        <taxon>Alphaproteobacteria</taxon>
        <taxon>Acetobacterales</taxon>
        <taxon>Acetobacteraceae</taxon>
        <taxon>Acetobacter</taxon>
    </lineage>
</organism>
<dbReference type="InterPro" id="IPR036291">
    <property type="entry name" value="NAD(P)-bd_dom_sf"/>
</dbReference>
<dbReference type="EMBL" id="BAMV01000008">
    <property type="protein sequence ID" value="GAN60007.1"/>
    <property type="molecule type" value="Genomic_DNA"/>
</dbReference>
<dbReference type="Gene3D" id="3.40.50.720">
    <property type="entry name" value="NAD(P)-binding Rossmann-like Domain"/>
    <property type="match status" value="2"/>
</dbReference>
<dbReference type="Pfam" id="PF00389">
    <property type="entry name" value="2-Hacid_dh"/>
    <property type="match status" value="1"/>
</dbReference>
<evidence type="ECO:0000256" key="4">
    <source>
        <dbReference type="RuleBase" id="RU003719"/>
    </source>
</evidence>
<dbReference type="GO" id="GO:0005829">
    <property type="term" value="C:cytosol"/>
    <property type="evidence" value="ECO:0007669"/>
    <property type="project" value="TreeGrafter"/>
</dbReference>
<evidence type="ECO:0000256" key="1">
    <source>
        <dbReference type="ARBA" id="ARBA00005854"/>
    </source>
</evidence>
<protein>
    <submittedName>
        <fullName evidence="8">D-glycerate dehydrogenase</fullName>
    </submittedName>
    <submittedName>
        <fullName evidence="7">D-isomer specific 2-hydroxyacid dehydrogenase</fullName>
    </submittedName>
</protein>
<comment type="similarity">
    <text evidence="1 4">Belongs to the D-isomer specific 2-hydroxyacid dehydrogenase family.</text>
</comment>
<dbReference type="SUPFAM" id="SSF51735">
    <property type="entry name" value="NAD(P)-binding Rossmann-fold domains"/>
    <property type="match status" value="1"/>
</dbReference>
<feature type="domain" description="D-isomer specific 2-hydroxyacid dehydrogenase NAD-binding" evidence="6">
    <location>
        <begin position="114"/>
        <end position="291"/>
    </location>
</feature>
<accession>A0A0D6N1X9</accession>